<keyword evidence="3" id="KW-1185">Reference proteome</keyword>
<dbReference type="Proteomes" id="UP001372338">
    <property type="component" value="Unassembled WGS sequence"/>
</dbReference>
<feature type="region of interest" description="Disordered" evidence="1">
    <location>
        <begin position="151"/>
        <end position="367"/>
    </location>
</feature>
<feature type="compositionally biased region" description="Polar residues" evidence="1">
    <location>
        <begin position="242"/>
        <end position="259"/>
    </location>
</feature>
<dbReference type="EMBL" id="JAYWIO010000003">
    <property type="protein sequence ID" value="KAK7274529.1"/>
    <property type="molecule type" value="Genomic_DNA"/>
</dbReference>
<feature type="compositionally biased region" description="Basic and acidic residues" evidence="1">
    <location>
        <begin position="64"/>
        <end position="73"/>
    </location>
</feature>
<comment type="caution">
    <text evidence="2">The sequence shown here is derived from an EMBL/GenBank/DDBJ whole genome shotgun (WGS) entry which is preliminary data.</text>
</comment>
<proteinExistence type="predicted"/>
<feature type="compositionally biased region" description="Polar residues" evidence="1">
    <location>
        <begin position="158"/>
        <end position="183"/>
    </location>
</feature>
<sequence>MKNLASIKQEKIENNGKVKNMNLARIAKSGHELVRRFQMNRDALVHKICGPNIATEKKRKRIDKQKSQPEVDKLLGNAHGEAGNKGKNKPPTINVASMNSQVQRTTKKNDRNSQPLITTAASEESHERQHNPLQKSQAMVEKLLSNFQKETAGKEQNKAPTTASMNSLQNKGSNQPLSTNASSEKGRENSIRKNTSMEKSQFETERELCNVQAETTRKAVNKPLTMANMSSQAKKLDKKSKGSNQPLNSLSQGEANSLRQHNRIEKSQLVGTSQKKQSTQRSMAQDEGSGANQHNPRKKAKKTPMCRPMSIDEFLHENGEAGDKEYELGIEDEEDELEAMFQDGNTNQEENLESNAGVTQGTKPLLL</sequence>
<dbReference type="AlphaFoldDB" id="A0AAN9FDY0"/>
<organism evidence="2 3">
    <name type="scientific">Crotalaria pallida</name>
    <name type="common">Smooth rattlebox</name>
    <name type="synonym">Crotalaria striata</name>
    <dbReference type="NCBI Taxonomy" id="3830"/>
    <lineage>
        <taxon>Eukaryota</taxon>
        <taxon>Viridiplantae</taxon>
        <taxon>Streptophyta</taxon>
        <taxon>Embryophyta</taxon>
        <taxon>Tracheophyta</taxon>
        <taxon>Spermatophyta</taxon>
        <taxon>Magnoliopsida</taxon>
        <taxon>eudicotyledons</taxon>
        <taxon>Gunneridae</taxon>
        <taxon>Pentapetalae</taxon>
        <taxon>rosids</taxon>
        <taxon>fabids</taxon>
        <taxon>Fabales</taxon>
        <taxon>Fabaceae</taxon>
        <taxon>Papilionoideae</taxon>
        <taxon>50 kb inversion clade</taxon>
        <taxon>genistoids sensu lato</taxon>
        <taxon>core genistoids</taxon>
        <taxon>Crotalarieae</taxon>
        <taxon>Crotalaria</taxon>
    </lineage>
</organism>
<gene>
    <name evidence="2" type="ORF">RIF29_15622</name>
</gene>
<feature type="region of interest" description="Disordered" evidence="1">
    <location>
        <begin position="56"/>
        <end position="94"/>
    </location>
</feature>
<feature type="compositionally biased region" description="Acidic residues" evidence="1">
    <location>
        <begin position="328"/>
        <end position="338"/>
    </location>
</feature>
<feature type="compositionally biased region" description="Polar residues" evidence="1">
    <location>
        <begin position="343"/>
        <end position="367"/>
    </location>
</feature>
<evidence type="ECO:0000256" key="1">
    <source>
        <dbReference type="SAM" id="MobiDB-lite"/>
    </source>
</evidence>
<reference evidence="2 3" key="1">
    <citation type="submission" date="2024-01" db="EMBL/GenBank/DDBJ databases">
        <title>The genomes of 5 underutilized Papilionoideae crops provide insights into root nodulation and disease resistanc.</title>
        <authorList>
            <person name="Yuan L."/>
        </authorList>
    </citation>
    <scope>NUCLEOTIDE SEQUENCE [LARGE SCALE GENOMIC DNA]</scope>
    <source>
        <strain evidence="2">ZHUSHIDOU_FW_LH</strain>
        <tissue evidence="2">Leaf</tissue>
    </source>
</reference>
<evidence type="ECO:0000313" key="2">
    <source>
        <dbReference type="EMBL" id="KAK7274529.1"/>
    </source>
</evidence>
<feature type="compositionally biased region" description="Basic and acidic residues" evidence="1">
    <location>
        <begin position="313"/>
        <end position="327"/>
    </location>
</feature>
<protein>
    <submittedName>
        <fullName evidence="2">Uncharacterized protein</fullName>
    </submittedName>
</protein>
<evidence type="ECO:0000313" key="3">
    <source>
        <dbReference type="Proteomes" id="UP001372338"/>
    </source>
</evidence>
<feature type="compositionally biased region" description="Basic residues" evidence="1">
    <location>
        <begin position="295"/>
        <end position="304"/>
    </location>
</feature>
<accession>A0AAN9FDY0</accession>
<feature type="compositionally biased region" description="Polar residues" evidence="1">
    <location>
        <begin position="269"/>
        <end position="283"/>
    </location>
</feature>
<name>A0AAN9FDY0_CROPI</name>